<dbReference type="Pfam" id="PF04349">
    <property type="entry name" value="MdoG"/>
    <property type="match status" value="1"/>
</dbReference>
<dbReference type="GO" id="GO:0030246">
    <property type="term" value="F:carbohydrate binding"/>
    <property type="evidence" value="ECO:0007669"/>
    <property type="project" value="InterPro"/>
</dbReference>
<dbReference type="InterPro" id="IPR014718">
    <property type="entry name" value="GH-type_carb-bd"/>
</dbReference>
<dbReference type="InterPro" id="IPR011013">
    <property type="entry name" value="Gal_mutarotase_sf_dom"/>
</dbReference>
<name>A0A418SHM1_9RHOB</name>
<dbReference type="GO" id="GO:0030288">
    <property type="term" value="C:outer membrane-bounded periplasmic space"/>
    <property type="evidence" value="ECO:0007669"/>
    <property type="project" value="TreeGrafter"/>
</dbReference>
<dbReference type="GO" id="GO:0051274">
    <property type="term" value="P:beta-glucan biosynthetic process"/>
    <property type="evidence" value="ECO:0007669"/>
    <property type="project" value="TreeGrafter"/>
</dbReference>
<dbReference type="KEGG" id="palw:PSAL_017790"/>
<evidence type="ECO:0000313" key="7">
    <source>
        <dbReference type="EMBL" id="QPM90540.1"/>
    </source>
</evidence>
<dbReference type="PANTHER" id="PTHR30504:SF3">
    <property type="entry name" value="GLUCANS BIOSYNTHESIS PROTEIN D"/>
    <property type="match status" value="1"/>
</dbReference>
<evidence type="ECO:0000256" key="1">
    <source>
        <dbReference type="ARBA" id="ARBA00004418"/>
    </source>
</evidence>
<evidence type="ECO:0000313" key="8">
    <source>
        <dbReference type="Proteomes" id="UP000283786"/>
    </source>
</evidence>
<dbReference type="PANTHER" id="PTHR30504">
    <property type="entry name" value="GLUCANS BIOSYNTHESIS PROTEIN"/>
    <property type="match status" value="1"/>
</dbReference>
<dbReference type="Gene3D" id="2.70.98.10">
    <property type="match status" value="1"/>
</dbReference>
<feature type="domain" description="Glucan biosynthesis periplasmic MdoG C-terminal" evidence="6">
    <location>
        <begin position="47"/>
        <end position="523"/>
    </location>
</feature>
<sequence length="537" mass="59759">MTKTHLNRRETLASALGAGAFFLLPEVARAQQAEQSGGIDLGQPKPFSFDQLRNTAKGLAGEPYTPMRVADREVLDQIDYDRHNQISFLQDHALWNEEGSSPVQFFFPGMYFPEPVHIYALNDGMAREVPFSVDYFQIPEANPARALDQTEGFAGFRVQDKPGGDDWMAFLGASYWRTSGYSGQFGLSARGLALDTAIADGPEEFPRFTRFWLEQGEGGALTAYALLESPRATGAYKIASVQTEKGASQDVEAHIFLRDNVERLGVAPLTSMYWFGKPDAHSAPDWRPEVHDSDGLEIHTANGERIWRPLNNPPRPMANSFHAPSLKGFGLMQRERDFENYQDDGVFYEKRASAWIEPIGDWGDGSVSLIELSTNDEIHDNIVAMWTPAEAATQGNAYTFNYRLTWFEDAPVTPNAARFTSTRIGAGGVPGQPRPEGVVKIVCDFDNLGFEDLKRDPTIKPVVTASRGTIANLAAYDVVDETYWRAMFDLDFSDVAEDDDTPIDLRMYVEANGKAGTETWMMQLFPSQLRSLLGTQS</sequence>
<evidence type="ECO:0000256" key="5">
    <source>
        <dbReference type="ARBA" id="ARBA00022764"/>
    </source>
</evidence>
<dbReference type="GO" id="GO:0003824">
    <property type="term" value="F:catalytic activity"/>
    <property type="evidence" value="ECO:0007669"/>
    <property type="project" value="InterPro"/>
</dbReference>
<dbReference type="InterPro" id="IPR014756">
    <property type="entry name" value="Ig_E-set"/>
</dbReference>
<protein>
    <submittedName>
        <fullName evidence="7">Glucans biosynthesis protein G</fullName>
    </submittedName>
</protein>
<dbReference type="InterPro" id="IPR007444">
    <property type="entry name" value="Glucan_biosyn_MdoG_C"/>
</dbReference>
<keyword evidence="4" id="KW-0732">Signal</keyword>
<dbReference type="UniPathway" id="UPA00637"/>
<organism evidence="7 8">
    <name type="scientific">Pseudooceanicola algae</name>
    <dbReference type="NCBI Taxonomy" id="1537215"/>
    <lineage>
        <taxon>Bacteria</taxon>
        <taxon>Pseudomonadati</taxon>
        <taxon>Pseudomonadota</taxon>
        <taxon>Alphaproteobacteria</taxon>
        <taxon>Rhodobacterales</taxon>
        <taxon>Paracoccaceae</taxon>
        <taxon>Pseudooceanicola</taxon>
    </lineage>
</organism>
<dbReference type="InterPro" id="IPR006311">
    <property type="entry name" value="TAT_signal"/>
</dbReference>
<reference evidence="7 8" key="1">
    <citation type="submission" date="2020-08" db="EMBL/GenBank/DDBJ databases">
        <title>Genome sequence of Rhodobacteraceae bacterium Lw-13e.</title>
        <authorList>
            <person name="Poehlein A."/>
            <person name="Wolter L."/>
            <person name="Daniel R."/>
            <person name="Brinkhoff T."/>
        </authorList>
    </citation>
    <scope>NUCLEOTIDE SEQUENCE [LARGE SCALE GENOMIC DNA]</scope>
    <source>
        <strain evidence="7 8">Lw-13e</strain>
    </source>
</reference>
<dbReference type="AlphaFoldDB" id="A0A418SHM1"/>
<dbReference type="InterPro" id="IPR013783">
    <property type="entry name" value="Ig-like_fold"/>
</dbReference>
<dbReference type="Proteomes" id="UP000283786">
    <property type="component" value="Chromosome"/>
</dbReference>
<dbReference type="Gene3D" id="2.60.40.10">
    <property type="entry name" value="Immunoglobulins"/>
    <property type="match status" value="1"/>
</dbReference>
<keyword evidence="5" id="KW-0574">Periplasm</keyword>
<comment type="similarity">
    <text evidence="3">Belongs to the OpgD/OpgG family.</text>
</comment>
<keyword evidence="8" id="KW-1185">Reference proteome</keyword>
<accession>A0A418SHM1</accession>
<dbReference type="PROSITE" id="PS51318">
    <property type="entry name" value="TAT"/>
    <property type="match status" value="1"/>
</dbReference>
<dbReference type="SUPFAM" id="SSF74650">
    <property type="entry name" value="Galactose mutarotase-like"/>
    <property type="match status" value="1"/>
</dbReference>
<dbReference type="RefSeq" id="WP_119839065.1">
    <property type="nucleotide sequence ID" value="NZ_CP060436.1"/>
</dbReference>
<dbReference type="OrthoDB" id="9777817at2"/>
<evidence type="ECO:0000256" key="2">
    <source>
        <dbReference type="ARBA" id="ARBA00005001"/>
    </source>
</evidence>
<evidence type="ECO:0000256" key="4">
    <source>
        <dbReference type="ARBA" id="ARBA00022729"/>
    </source>
</evidence>
<dbReference type="PIRSF" id="PIRSF006281">
    <property type="entry name" value="MdoG"/>
    <property type="match status" value="1"/>
</dbReference>
<evidence type="ECO:0000256" key="3">
    <source>
        <dbReference type="ARBA" id="ARBA00009284"/>
    </source>
</evidence>
<comment type="subcellular location">
    <subcellularLocation>
        <location evidence="1">Periplasm</location>
    </subcellularLocation>
</comment>
<dbReference type="InterPro" id="IPR014438">
    <property type="entry name" value="Glucan_biosyn_MdoG/MdoD"/>
</dbReference>
<gene>
    <name evidence="7" type="primary">mdoG_2</name>
    <name evidence="7" type="ORF">PSAL_017790</name>
</gene>
<evidence type="ECO:0000259" key="6">
    <source>
        <dbReference type="Pfam" id="PF04349"/>
    </source>
</evidence>
<proteinExistence type="inferred from homology"/>
<dbReference type="SUPFAM" id="SSF81296">
    <property type="entry name" value="E set domains"/>
    <property type="match status" value="1"/>
</dbReference>
<dbReference type="EMBL" id="CP060436">
    <property type="protein sequence ID" value="QPM90540.1"/>
    <property type="molecule type" value="Genomic_DNA"/>
</dbReference>
<comment type="pathway">
    <text evidence="2">Glycan metabolism; osmoregulated periplasmic glucan (OPG) biosynthesis.</text>
</comment>